<feature type="compositionally biased region" description="Low complexity" evidence="1">
    <location>
        <begin position="1"/>
        <end position="12"/>
    </location>
</feature>
<keyword evidence="2" id="KW-0812">Transmembrane</keyword>
<name>A0A7R9WR53_9STRA</name>
<keyword evidence="2" id="KW-1133">Transmembrane helix</keyword>
<accession>A0A7R9WR53</accession>
<dbReference type="AlphaFoldDB" id="A0A7R9WR53"/>
<reference evidence="3" key="1">
    <citation type="submission" date="2021-01" db="EMBL/GenBank/DDBJ databases">
        <authorList>
            <person name="Corre E."/>
            <person name="Pelletier E."/>
            <person name="Niang G."/>
            <person name="Scheremetjew M."/>
            <person name="Finn R."/>
            <person name="Kale V."/>
            <person name="Holt S."/>
            <person name="Cochrane G."/>
            <person name="Meng A."/>
            <person name="Brown T."/>
            <person name="Cohen L."/>
        </authorList>
    </citation>
    <scope>NUCLEOTIDE SEQUENCE</scope>
    <source>
        <strain evidence="3">CCMP3328</strain>
    </source>
</reference>
<dbReference type="EMBL" id="HBEF01007798">
    <property type="protein sequence ID" value="CAD8332783.1"/>
    <property type="molecule type" value="Transcribed_RNA"/>
</dbReference>
<keyword evidence="2" id="KW-0472">Membrane</keyword>
<feature type="compositionally biased region" description="Low complexity" evidence="1">
    <location>
        <begin position="20"/>
        <end position="32"/>
    </location>
</feature>
<sequence length="127" mass="12821">MKKATPSSSSSTKVDKGKSSGKTSSTKSTKGGNDQSGNDDAVDAQGGSFLDREISNFHDFLLALSVGVVIGLGIVIGFLLGVLYITSDAAGAANAAKGHLAGKGTGEIRSPPGIPSGESLMNLNRVR</sequence>
<organism evidence="3">
    <name type="scientific">Craspedostauros australis</name>
    <dbReference type="NCBI Taxonomy" id="1486917"/>
    <lineage>
        <taxon>Eukaryota</taxon>
        <taxon>Sar</taxon>
        <taxon>Stramenopiles</taxon>
        <taxon>Ochrophyta</taxon>
        <taxon>Bacillariophyta</taxon>
        <taxon>Bacillariophyceae</taxon>
        <taxon>Bacillariophycidae</taxon>
        <taxon>Naviculales</taxon>
        <taxon>Naviculaceae</taxon>
        <taxon>Craspedostauros</taxon>
    </lineage>
</organism>
<feature type="region of interest" description="Disordered" evidence="1">
    <location>
        <begin position="100"/>
        <end position="127"/>
    </location>
</feature>
<evidence type="ECO:0000256" key="1">
    <source>
        <dbReference type="SAM" id="MobiDB-lite"/>
    </source>
</evidence>
<proteinExistence type="predicted"/>
<feature type="region of interest" description="Disordered" evidence="1">
    <location>
        <begin position="1"/>
        <end position="45"/>
    </location>
</feature>
<feature type="transmembrane region" description="Helical" evidence="2">
    <location>
        <begin position="60"/>
        <end position="85"/>
    </location>
</feature>
<protein>
    <submittedName>
        <fullName evidence="3">Uncharacterized protein</fullName>
    </submittedName>
</protein>
<evidence type="ECO:0000313" key="3">
    <source>
        <dbReference type="EMBL" id="CAD8332783.1"/>
    </source>
</evidence>
<evidence type="ECO:0000256" key="2">
    <source>
        <dbReference type="SAM" id="Phobius"/>
    </source>
</evidence>
<gene>
    <name evidence="3" type="ORF">CAUS1442_LOCUS4884</name>
</gene>